<dbReference type="GO" id="GO:0009536">
    <property type="term" value="C:plastid"/>
    <property type="evidence" value="ECO:0007669"/>
    <property type="project" value="UniProtKB-SubCell"/>
</dbReference>
<evidence type="ECO:0000256" key="1">
    <source>
        <dbReference type="ARBA" id="ARBA00004474"/>
    </source>
</evidence>
<feature type="region of interest" description="Disordered" evidence="10">
    <location>
        <begin position="530"/>
        <end position="574"/>
    </location>
</feature>
<protein>
    <recommendedName>
        <fullName evidence="11">Kinesin motor domain-containing protein</fullName>
    </recommendedName>
</protein>
<dbReference type="EMBL" id="NQVE01000192">
    <property type="protein sequence ID" value="RAL41036.1"/>
    <property type="molecule type" value="Genomic_DNA"/>
</dbReference>
<dbReference type="GO" id="GO:0080175">
    <property type="term" value="P:phragmoplast microtubule organization"/>
    <property type="evidence" value="ECO:0007669"/>
    <property type="project" value="UniProtKB-ARBA"/>
</dbReference>
<feature type="coiled-coil region" evidence="9">
    <location>
        <begin position="697"/>
        <end position="738"/>
    </location>
</feature>
<feature type="domain" description="Kinesin motor" evidence="11">
    <location>
        <begin position="97"/>
        <end position="433"/>
    </location>
</feature>
<dbReference type="Pfam" id="PF00225">
    <property type="entry name" value="Kinesin"/>
    <property type="match status" value="1"/>
</dbReference>
<keyword evidence="2" id="KW-0493">Microtubule</keyword>
<dbReference type="Gene3D" id="3.40.850.10">
    <property type="entry name" value="Kinesin motor domain"/>
    <property type="match status" value="1"/>
</dbReference>
<feature type="region of interest" description="Disordered" evidence="10">
    <location>
        <begin position="67"/>
        <end position="94"/>
    </location>
</feature>
<feature type="region of interest" description="Disordered" evidence="10">
    <location>
        <begin position="595"/>
        <end position="631"/>
    </location>
</feature>
<feature type="region of interest" description="Disordered" evidence="10">
    <location>
        <begin position="838"/>
        <end position="858"/>
    </location>
</feature>
<dbReference type="GO" id="GO:0008017">
    <property type="term" value="F:microtubule binding"/>
    <property type="evidence" value="ECO:0007669"/>
    <property type="project" value="InterPro"/>
</dbReference>
<keyword evidence="6 8" id="KW-0505">Motor protein</keyword>
<evidence type="ECO:0000259" key="11">
    <source>
        <dbReference type="PROSITE" id="PS50067"/>
    </source>
</evidence>
<dbReference type="InterPro" id="IPR001752">
    <property type="entry name" value="Kinesin_motor_dom"/>
</dbReference>
<dbReference type="GO" id="GO:0055046">
    <property type="term" value="P:microgametogenesis"/>
    <property type="evidence" value="ECO:0007669"/>
    <property type="project" value="UniProtKB-ARBA"/>
</dbReference>
<feature type="coiled-coil region" evidence="9">
    <location>
        <begin position="440"/>
        <end position="467"/>
    </location>
</feature>
<feature type="compositionally biased region" description="Acidic residues" evidence="10">
    <location>
        <begin position="546"/>
        <end position="557"/>
    </location>
</feature>
<comment type="similarity">
    <text evidence="7">Belongs to the TRAFAC class myosin-kinesin ATPase superfamily. Kinesin family. KIN-12 subfamily.</text>
</comment>
<dbReference type="PROSITE" id="PS50067">
    <property type="entry name" value="KINESIN_MOTOR_2"/>
    <property type="match status" value="1"/>
</dbReference>
<evidence type="ECO:0000313" key="13">
    <source>
        <dbReference type="Proteomes" id="UP000249390"/>
    </source>
</evidence>
<dbReference type="InterPro" id="IPR044986">
    <property type="entry name" value="KIF15/KIN-12"/>
</dbReference>
<comment type="caution">
    <text evidence="12">The sequence shown here is derived from an EMBL/GenBank/DDBJ whole genome shotgun (WGS) entry which is preliminary data.</text>
</comment>
<feature type="region of interest" description="Disordered" evidence="10">
    <location>
        <begin position="1014"/>
        <end position="1042"/>
    </location>
</feature>
<name>A0A328D656_9ASTE</name>
<dbReference type="InterPro" id="IPR036961">
    <property type="entry name" value="Kinesin_motor_dom_sf"/>
</dbReference>
<keyword evidence="3 8" id="KW-0547">Nucleotide-binding</keyword>
<dbReference type="GO" id="GO:0005524">
    <property type="term" value="F:ATP binding"/>
    <property type="evidence" value="ECO:0007669"/>
    <property type="project" value="UniProtKB-UniRule"/>
</dbReference>
<dbReference type="PRINTS" id="PR00380">
    <property type="entry name" value="KINESINHEAVY"/>
</dbReference>
<sequence length="1113" mass="125324">MSENNRFLGSISNSALQSLLGKSVSSKNRMSSTTRPKSKFGSENTAPIDLNIQISDPQLFSSNSLPKKALSKLGTPPKEIVRSEAKEEVSEAPDRQPVKVMVRIRPGNALANDDRMIRGVSKDSLSVGDKKFTFDKVFNSNSTQEDVFQSVGIPFVKDALAGYNTSLLAYGQTGSGKTYTLFGPPSAMVESPSINGLQGLVPRIFQMLFSNIQSEHESSDSKQISYQCRCSFLEIYNERIGDLLDPMQRDLKIKDDAKNGFYVENLTEEYVSTYEDVTQILIKGLSSRKVGSTGVNSKSSRSHVVFTCIIESWCKENSSKCFGSSKTSRITLVDLAGFERNLLEDAGKQYVTEGKFLKKSTSQLGRLVNILTEENSTRVAEAVPYSCSGLTHLLRESLGGNAKLSVICTISQEDKHMSDTISTLRFGKKVKLMKNEPIINEITEDDVNGLSDQIRLLKEELIRARSSTNNGYFKGQSSTRESLNQLRVSLNRSLILPRFDNNDPKEEEEININEDDIKELQTQIYNIRNSHDEGSVMSEPFVSCSEESESEEEEEMPERETDLQDPVFSESPKFGSVQRKSIVVASSKTSAKNNEIDFQEGLRTSGLPQEPEKGNRNLQTSSLRSSRIFPGPTESLAASLQRGLQIIDHHQQNSSESMRPSFSFDHFAVKQESSSQEVQDSCLKTWIVPFSHNNGDKQEFEKDLKEALEREKKLESVCEEQAEKIQKLIQLLSQCKCEVQKSDLVEAMDDENMTQPINSQEKFLEWNGKGEDSNEQEIVKEIQGEVDHSDGGGGGTQCFDAAEREALVKEIETLRTKLQKAQTSDAISINRSVEKLRQSRGIKKNNGEREDLESERQRRTEMESDWISLTDELRIDIETIRQRAEKAETELKLEKKCTAELDDALRRSVVGHARMVEHYVDLQEKHNELVEKHRLIMAGIQDIKMAAAKAGGGRKGNRFAKSLAAELSALRVERERERELLRKENRSLKAQLRDTAEAVHAAGELLVRLREAEETASAAEEKITKAEEEKESLKKQMEKQRRKHKMEMATMKGYLAQSRLPEAALLGKNESESESMMMMGHNDTKPHSNYDHDDDDDQAWRAEFGAIYQQDYD</sequence>
<evidence type="ECO:0000256" key="4">
    <source>
        <dbReference type="ARBA" id="ARBA00022840"/>
    </source>
</evidence>
<proteinExistence type="inferred from homology"/>
<evidence type="ECO:0000256" key="8">
    <source>
        <dbReference type="PROSITE-ProRule" id="PRU00283"/>
    </source>
</evidence>
<feature type="compositionally biased region" description="Basic and acidic residues" evidence="10">
    <location>
        <begin position="845"/>
        <end position="858"/>
    </location>
</feature>
<dbReference type="PANTHER" id="PTHR37739">
    <property type="entry name" value="KINESIN-LIKE PROTEIN KIN-12D"/>
    <property type="match status" value="1"/>
</dbReference>
<organism evidence="12 13">
    <name type="scientific">Cuscuta australis</name>
    <dbReference type="NCBI Taxonomy" id="267555"/>
    <lineage>
        <taxon>Eukaryota</taxon>
        <taxon>Viridiplantae</taxon>
        <taxon>Streptophyta</taxon>
        <taxon>Embryophyta</taxon>
        <taxon>Tracheophyta</taxon>
        <taxon>Spermatophyta</taxon>
        <taxon>Magnoliopsida</taxon>
        <taxon>eudicotyledons</taxon>
        <taxon>Gunneridae</taxon>
        <taxon>Pentapetalae</taxon>
        <taxon>asterids</taxon>
        <taxon>lamiids</taxon>
        <taxon>Solanales</taxon>
        <taxon>Convolvulaceae</taxon>
        <taxon>Cuscuteae</taxon>
        <taxon>Cuscuta</taxon>
        <taxon>Cuscuta subgen. Grammica</taxon>
        <taxon>Cuscuta sect. Cleistogrammica</taxon>
    </lineage>
</organism>
<evidence type="ECO:0000256" key="3">
    <source>
        <dbReference type="ARBA" id="ARBA00022741"/>
    </source>
</evidence>
<keyword evidence="13" id="KW-1185">Reference proteome</keyword>
<feature type="compositionally biased region" description="Basic and acidic residues" evidence="10">
    <location>
        <begin position="1082"/>
        <end position="1091"/>
    </location>
</feature>
<dbReference type="GO" id="GO:0003777">
    <property type="term" value="F:microtubule motor activity"/>
    <property type="evidence" value="ECO:0007669"/>
    <property type="project" value="InterPro"/>
</dbReference>
<gene>
    <name evidence="12" type="ORF">DM860_008734</name>
</gene>
<feature type="compositionally biased region" description="Basic and acidic residues" evidence="10">
    <location>
        <begin position="79"/>
        <end position="94"/>
    </location>
</feature>
<evidence type="ECO:0000256" key="10">
    <source>
        <dbReference type="SAM" id="MobiDB-lite"/>
    </source>
</evidence>
<evidence type="ECO:0000256" key="5">
    <source>
        <dbReference type="ARBA" id="ARBA00023054"/>
    </source>
</evidence>
<dbReference type="PANTHER" id="PTHR37739:SF16">
    <property type="entry name" value="KINESIN-LIKE PROTEIN"/>
    <property type="match status" value="1"/>
</dbReference>
<evidence type="ECO:0000256" key="6">
    <source>
        <dbReference type="ARBA" id="ARBA00023175"/>
    </source>
</evidence>
<keyword evidence="4 8" id="KW-0067">ATP-binding</keyword>
<dbReference type="SMART" id="SM00129">
    <property type="entry name" value="KISc"/>
    <property type="match status" value="1"/>
</dbReference>
<reference evidence="12 13" key="1">
    <citation type="submission" date="2018-06" db="EMBL/GenBank/DDBJ databases">
        <title>The Genome of Cuscuta australis (Dodder) Provides Insight into the Evolution of Plant Parasitism.</title>
        <authorList>
            <person name="Liu H."/>
        </authorList>
    </citation>
    <scope>NUCLEOTIDE SEQUENCE [LARGE SCALE GENOMIC DNA]</scope>
    <source>
        <strain evidence="13">cv. Yunnan</strain>
        <tissue evidence="12">Vines</tissue>
    </source>
</reference>
<feature type="region of interest" description="Disordered" evidence="10">
    <location>
        <begin position="22"/>
        <end position="45"/>
    </location>
</feature>
<feature type="compositionally biased region" description="Basic and acidic residues" evidence="10">
    <location>
        <begin position="1014"/>
        <end position="1039"/>
    </location>
</feature>
<dbReference type="InterPro" id="IPR027417">
    <property type="entry name" value="P-loop_NTPase"/>
</dbReference>
<evidence type="ECO:0000256" key="9">
    <source>
        <dbReference type="SAM" id="Coils"/>
    </source>
</evidence>
<evidence type="ECO:0000256" key="7">
    <source>
        <dbReference type="ARBA" id="ARBA00034488"/>
    </source>
</evidence>
<dbReference type="GO" id="GO:0005874">
    <property type="term" value="C:microtubule"/>
    <property type="evidence" value="ECO:0007669"/>
    <property type="project" value="UniProtKB-KW"/>
</dbReference>
<feature type="compositionally biased region" description="Polar residues" evidence="10">
    <location>
        <begin position="23"/>
        <end position="45"/>
    </location>
</feature>
<feature type="binding site" evidence="8">
    <location>
        <begin position="171"/>
        <end position="178"/>
    </location>
    <ligand>
        <name>ATP</name>
        <dbReference type="ChEBI" id="CHEBI:30616"/>
    </ligand>
</feature>
<comment type="subcellular location">
    <subcellularLocation>
        <location evidence="1">Plastid</location>
    </subcellularLocation>
</comment>
<dbReference type="FunFam" id="3.40.850.10:FF:000052">
    <property type="entry name" value="Kinesin-like protein KIN-12F"/>
    <property type="match status" value="1"/>
</dbReference>
<feature type="compositionally biased region" description="Polar residues" evidence="10">
    <location>
        <begin position="616"/>
        <end position="625"/>
    </location>
</feature>
<keyword evidence="5 9" id="KW-0175">Coiled coil</keyword>
<dbReference type="SUPFAM" id="SSF52540">
    <property type="entry name" value="P-loop containing nucleoside triphosphate hydrolases"/>
    <property type="match status" value="1"/>
</dbReference>
<accession>A0A328D656</accession>
<dbReference type="GO" id="GO:0007018">
    <property type="term" value="P:microtubule-based movement"/>
    <property type="evidence" value="ECO:0007669"/>
    <property type="project" value="InterPro"/>
</dbReference>
<dbReference type="Proteomes" id="UP000249390">
    <property type="component" value="Unassembled WGS sequence"/>
</dbReference>
<dbReference type="GO" id="GO:0009524">
    <property type="term" value="C:phragmoplast"/>
    <property type="evidence" value="ECO:0007669"/>
    <property type="project" value="UniProtKB-ARBA"/>
</dbReference>
<evidence type="ECO:0000256" key="2">
    <source>
        <dbReference type="ARBA" id="ARBA00022701"/>
    </source>
</evidence>
<dbReference type="AlphaFoldDB" id="A0A328D656"/>
<feature type="region of interest" description="Disordered" evidence="10">
    <location>
        <begin position="1068"/>
        <end position="1104"/>
    </location>
</feature>
<evidence type="ECO:0000313" key="12">
    <source>
        <dbReference type="EMBL" id="RAL41036.1"/>
    </source>
</evidence>
<dbReference type="GO" id="GO:0007112">
    <property type="term" value="P:male meiosis cytokinesis"/>
    <property type="evidence" value="ECO:0007669"/>
    <property type="project" value="UniProtKB-ARBA"/>
</dbReference>